<dbReference type="Pfam" id="PF01549">
    <property type="entry name" value="ShK"/>
    <property type="match status" value="3"/>
</dbReference>
<evidence type="ECO:0000256" key="2">
    <source>
        <dbReference type="ARBA" id="ARBA00004167"/>
    </source>
</evidence>
<evidence type="ECO:0000256" key="1">
    <source>
        <dbReference type="ARBA" id="ARBA00001961"/>
    </source>
</evidence>
<feature type="region of interest" description="Disordered" evidence="11">
    <location>
        <begin position="382"/>
        <end position="403"/>
    </location>
</feature>
<evidence type="ECO:0000259" key="14">
    <source>
        <dbReference type="PROSITE" id="PS51670"/>
    </source>
</evidence>
<dbReference type="EMBL" id="JALLPB020000172">
    <property type="protein sequence ID" value="KAL3815971.1"/>
    <property type="molecule type" value="Genomic_DNA"/>
</dbReference>
<comment type="subcellular location">
    <subcellularLocation>
        <location evidence="3">Endomembrane system</location>
    </subcellularLocation>
    <subcellularLocation>
        <location evidence="2">Membrane</location>
        <topology evidence="2">Single-pass membrane protein</topology>
    </subcellularLocation>
</comment>
<feature type="domain" description="Fe2OG dioxygenase" evidence="13">
    <location>
        <begin position="438"/>
        <end position="543"/>
    </location>
</feature>
<dbReference type="GO" id="GO:0016020">
    <property type="term" value="C:membrane"/>
    <property type="evidence" value="ECO:0007669"/>
    <property type="project" value="UniProtKB-SubCell"/>
</dbReference>
<dbReference type="InterPro" id="IPR003582">
    <property type="entry name" value="ShKT_dom"/>
</dbReference>
<evidence type="ECO:0000256" key="12">
    <source>
        <dbReference type="SAM" id="SignalP"/>
    </source>
</evidence>
<evidence type="ECO:0000259" key="13">
    <source>
        <dbReference type="PROSITE" id="PS51471"/>
    </source>
</evidence>
<dbReference type="FunFam" id="2.60.120.620:FF:000031">
    <property type="entry name" value="Predicted protein"/>
    <property type="match status" value="1"/>
</dbReference>
<keyword evidence="4" id="KW-0812">Transmembrane</keyword>
<dbReference type="AlphaFoldDB" id="A0ABD3RU05"/>
<dbReference type="PANTHER" id="PTHR10869:SF235">
    <property type="entry name" value="PROCOLLAGEN-PROLINE 4-DIOXYGENASE"/>
    <property type="match status" value="1"/>
</dbReference>
<evidence type="ECO:0000313" key="16">
    <source>
        <dbReference type="Proteomes" id="UP001530377"/>
    </source>
</evidence>
<dbReference type="InterPro" id="IPR044862">
    <property type="entry name" value="Pro_4_hyd_alph_FE2OG_OXY"/>
</dbReference>
<keyword evidence="16" id="KW-1185">Reference proteome</keyword>
<keyword evidence="12" id="KW-0732">Signal</keyword>
<evidence type="ECO:0000256" key="5">
    <source>
        <dbReference type="ARBA" id="ARBA00022723"/>
    </source>
</evidence>
<evidence type="ECO:0000256" key="11">
    <source>
        <dbReference type="SAM" id="MobiDB-lite"/>
    </source>
</evidence>
<dbReference type="InterPro" id="IPR006620">
    <property type="entry name" value="Pro_4_hyd_alph"/>
</dbReference>
<evidence type="ECO:0000256" key="8">
    <source>
        <dbReference type="ARBA" id="ARBA00023002"/>
    </source>
</evidence>
<keyword evidence="6" id="KW-0223">Dioxygenase</keyword>
<protein>
    <recommendedName>
        <fullName evidence="17">Procollagen-proline 4-dioxygenase</fullName>
    </recommendedName>
</protein>
<accession>A0ABD3RU05</accession>
<evidence type="ECO:0000256" key="7">
    <source>
        <dbReference type="ARBA" id="ARBA00022989"/>
    </source>
</evidence>
<comment type="caution">
    <text evidence="15">The sequence shown here is derived from an EMBL/GenBank/DDBJ whole genome shotgun (WGS) entry which is preliminary data.</text>
</comment>
<feature type="signal peptide" evidence="12">
    <location>
        <begin position="1"/>
        <end position="18"/>
    </location>
</feature>
<keyword evidence="10" id="KW-0472">Membrane</keyword>
<organism evidence="15 16">
    <name type="scientific">Cyclostephanos tholiformis</name>
    <dbReference type="NCBI Taxonomy" id="382380"/>
    <lineage>
        <taxon>Eukaryota</taxon>
        <taxon>Sar</taxon>
        <taxon>Stramenopiles</taxon>
        <taxon>Ochrophyta</taxon>
        <taxon>Bacillariophyta</taxon>
        <taxon>Coscinodiscophyceae</taxon>
        <taxon>Thalassiosirophycidae</taxon>
        <taxon>Stephanodiscales</taxon>
        <taxon>Stephanodiscaceae</taxon>
        <taxon>Cyclostephanos</taxon>
    </lineage>
</organism>
<dbReference type="GO" id="GO:0046872">
    <property type="term" value="F:metal ion binding"/>
    <property type="evidence" value="ECO:0007669"/>
    <property type="project" value="UniProtKB-KW"/>
</dbReference>
<evidence type="ECO:0000256" key="3">
    <source>
        <dbReference type="ARBA" id="ARBA00004308"/>
    </source>
</evidence>
<feature type="chain" id="PRO_5044800956" description="Procollagen-proline 4-dioxygenase" evidence="12">
    <location>
        <begin position="19"/>
        <end position="555"/>
    </location>
</feature>
<name>A0ABD3RU05_9STRA</name>
<keyword evidence="7" id="KW-1133">Transmembrane helix</keyword>
<dbReference type="PROSITE" id="PS51670">
    <property type="entry name" value="SHKT"/>
    <property type="match status" value="2"/>
</dbReference>
<evidence type="ECO:0000256" key="4">
    <source>
        <dbReference type="ARBA" id="ARBA00022692"/>
    </source>
</evidence>
<feature type="region of interest" description="Disordered" evidence="11">
    <location>
        <begin position="64"/>
        <end position="106"/>
    </location>
</feature>
<dbReference type="PROSITE" id="PS51471">
    <property type="entry name" value="FE2OG_OXY"/>
    <property type="match status" value="1"/>
</dbReference>
<evidence type="ECO:0000256" key="6">
    <source>
        <dbReference type="ARBA" id="ARBA00022964"/>
    </source>
</evidence>
<evidence type="ECO:0000256" key="9">
    <source>
        <dbReference type="ARBA" id="ARBA00023004"/>
    </source>
</evidence>
<gene>
    <name evidence="15" type="ORF">ACHAXA_008930</name>
</gene>
<keyword evidence="9" id="KW-0408">Iron</keyword>
<dbReference type="Pfam" id="PF13640">
    <property type="entry name" value="2OG-FeII_Oxy_3"/>
    <property type="match status" value="1"/>
</dbReference>
<proteinExistence type="predicted"/>
<dbReference type="GO" id="GO:0051213">
    <property type="term" value="F:dioxygenase activity"/>
    <property type="evidence" value="ECO:0007669"/>
    <property type="project" value="UniProtKB-KW"/>
</dbReference>
<dbReference type="Proteomes" id="UP001530377">
    <property type="component" value="Unassembled WGS sequence"/>
</dbReference>
<evidence type="ECO:0000313" key="15">
    <source>
        <dbReference type="EMBL" id="KAL3815971.1"/>
    </source>
</evidence>
<dbReference type="Gene3D" id="2.60.120.620">
    <property type="entry name" value="q2cbj1_9rhob like domain"/>
    <property type="match status" value="1"/>
</dbReference>
<dbReference type="InterPro" id="IPR045054">
    <property type="entry name" value="P4HA-like"/>
</dbReference>
<keyword evidence="8" id="KW-0560">Oxidoreductase</keyword>
<reference evidence="15 16" key="1">
    <citation type="submission" date="2024-10" db="EMBL/GenBank/DDBJ databases">
        <title>Updated reference genomes for cyclostephanoid diatoms.</title>
        <authorList>
            <person name="Roberts W.R."/>
            <person name="Alverson A.J."/>
        </authorList>
    </citation>
    <scope>NUCLEOTIDE SEQUENCE [LARGE SCALE GENOMIC DNA]</scope>
    <source>
        <strain evidence="15 16">AJA228-03</strain>
    </source>
</reference>
<sequence>MKLLLFYILLIIAATTSTNRHVVVFGVDMTTTQREGGGVCPATDADGTCIDGLYTNVVVDDDGRHGSAGVGMEEDEDGEGEGMRNPVVLPSDEGDDDDDHAEKNGSCADEDERCATYAKSGGCKSNPGYMTYHCASTCGTCDAVDAAAKAAEFAVKDWNTAPCKDDEYECKEWAVSGECEVNPNHAVHRAWSATRRPRVFLYCDMYHSSSNQFGIGQRVGSEETKARIAQSIEYMKTVWTDEKFLSVRHRCMNQHEDCSFWASSGECEKNPSYMILQCAPACSTCEKLDISQRCPIEPGNEVIWKAGDLNALMERIVDDADGSGDYVQYNPTALSRPKLKRDGTPAPGVEKDGPWIVVLENFVSPEEADRIVEIGKAQGYKRSADVGKEKPDGSHADHVSESRTSHNTWCKEASCYDDPLVAPVVERVANVTGTEVKNAEYLQLLQYEPGQYYRQHHDYIFHHRRLPCGVRILTLFIYLNDVEEGGGTRFNRLGITVQPKKGKAVLWPSVKDEHPEEKDGRTDHEAMPVLKGIKYGANAWIHNRDYKKAYESNCQ</sequence>
<evidence type="ECO:0008006" key="17">
    <source>
        <dbReference type="Google" id="ProtNLM"/>
    </source>
</evidence>
<dbReference type="SMART" id="SM00702">
    <property type="entry name" value="P4Hc"/>
    <property type="match status" value="1"/>
</dbReference>
<keyword evidence="5" id="KW-0479">Metal-binding</keyword>
<evidence type="ECO:0000256" key="10">
    <source>
        <dbReference type="ARBA" id="ARBA00023136"/>
    </source>
</evidence>
<dbReference type="PANTHER" id="PTHR10869">
    <property type="entry name" value="PROLYL 4-HYDROXYLASE ALPHA SUBUNIT"/>
    <property type="match status" value="1"/>
</dbReference>
<dbReference type="SMART" id="SM00254">
    <property type="entry name" value="ShKT"/>
    <property type="match status" value="3"/>
</dbReference>
<dbReference type="GO" id="GO:0012505">
    <property type="term" value="C:endomembrane system"/>
    <property type="evidence" value="ECO:0007669"/>
    <property type="project" value="UniProtKB-SubCell"/>
</dbReference>
<comment type="cofactor">
    <cofactor evidence="1">
        <name>L-ascorbate</name>
        <dbReference type="ChEBI" id="CHEBI:38290"/>
    </cofactor>
</comment>
<feature type="domain" description="ShKT" evidence="14">
    <location>
        <begin position="107"/>
        <end position="141"/>
    </location>
</feature>
<dbReference type="SUPFAM" id="SSF51197">
    <property type="entry name" value="Clavaminate synthase-like"/>
    <property type="match status" value="1"/>
</dbReference>
<feature type="domain" description="ShKT" evidence="14">
    <location>
        <begin position="251"/>
        <end position="285"/>
    </location>
</feature>
<dbReference type="InterPro" id="IPR005123">
    <property type="entry name" value="Oxoglu/Fe-dep_dioxygenase_dom"/>
</dbReference>